<dbReference type="Proteomes" id="UP000231279">
    <property type="component" value="Unassembled WGS sequence"/>
</dbReference>
<dbReference type="EMBL" id="NKXS01006665">
    <property type="protein sequence ID" value="PIN00956.1"/>
    <property type="molecule type" value="Genomic_DNA"/>
</dbReference>
<dbReference type="STRING" id="429701.A0A2G9G6L1"/>
<sequence>MQSKLCLRFFLVLNVFQKNLNDLPPSFPINTWLHKTHRRKQNSGFIDHSVDKDELLSFIVHELYALMSLYKSYSLSIRFVISVLSHKTEWQRSFFLLDFMNEETMYTPSVLAYNVVSHNVLWAKQWKIVYGLFDEM</sequence>
<comment type="caution">
    <text evidence="1">The sequence shown here is derived from an EMBL/GenBank/DDBJ whole genome shotgun (WGS) entry which is preliminary data.</text>
</comment>
<dbReference type="OrthoDB" id="185373at2759"/>
<protein>
    <submittedName>
        <fullName evidence="1">Uncharacterized protein</fullName>
    </submittedName>
</protein>
<evidence type="ECO:0000313" key="1">
    <source>
        <dbReference type="EMBL" id="PIN00956.1"/>
    </source>
</evidence>
<evidence type="ECO:0000313" key="2">
    <source>
        <dbReference type="Proteomes" id="UP000231279"/>
    </source>
</evidence>
<gene>
    <name evidence="1" type="ORF">CDL12_26540</name>
</gene>
<keyword evidence="2" id="KW-1185">Reference proteome</keyword>
<accession>A0A2G9G6L1</accession>
<proteinExistence type="predicted"/>
<organism evidence="1 2">
    <name type="scientific">Handroanthus impetiginosus</name>
    <dbReference type="NCBI Taxonomy" id="429701"/>
    <lineage>
        <taxon>Eukaryota</taxon>
        <taxon>Viridiplantae</taxon>
        <taxon>Streptophyta</taxon>
        <taxon>Embryophyta</taxon>
        <taxon>Tracheophyta</taxon>
        <taxon>Spermatophyta</taxon>
        <taxon>Magnoliopsida</taxon>
        <taxon>eudicotyledons</taxon>
        <taxon>Gunneridae</taxon>
        <taxon>Pentapetalae</taxon>
        <taxon>asterids</taxon>
        <taxon>lamiids</taxon>
        <taxon>Lamiales</taxon>
        <taxon>Bignoniaceae</taxon>
        <taxon>Crescentiina</taxon>
        <taxon>Tabebuia alliance</taxon>
        <taxon>Handroanthus</taxon>
    </lineage>
</organism>
<reference evidence="2" key="1">
    <citation type="journal article" date="2018" name="Gigascience">
        <title>Genome assembly of the Pink Ipe (Handroanthus impetiginosus, Bignoniaceae), a highly valued, ecologically keystone Neotropical timber forest tree.</title>
        <authorList>
            <person name="Silva-Junior O.B."/>
            <person name="Grattapaglia D."/>
            <person name="Novaes E."/>
            <person name="Collevatti R.G."/>
        </authorList>
    </citation>
    <scope>NUCLEOTIDE SEQUENCE [LARGE SCALE GENOMIC DNA]</scope>
    <source>
        <strain evidence="2">cv. UFG-1</strain>
    </source>
</reference>
<dbReference type="AlphaFoldDB" id="A0A2G9G6L1"/>
<name>A0A2G9G6L1_9LAMI</name>